<gene>
    <name evidence="3" type="ORF">g.83122</name>
</gene>
<feature type="compositionally biased region" description="Low complexity" evidence="1">
    <location>
        <begin position="260"/>
        <end position="271"/>
    </location>
</feature>
<feature type="region of interest" description="Disordered" evidence="1">
    <location>
        <begin position="121"/>
        <end position="147"/>
    </location>
</feature>
<protein>
    <submittedName>
        <fullName evidence="3">Uncharacterized protein</fullName>
    </submittedName>
</protein>
<evidence type="ECO:0000256" key="2">
    <source>
        <dbReference type="SAM" id="SignalP"/>
    </source>
</evidence>
<feature type="non-terminal residue" evidence="3">
    <location>
        <position position="552"/>
    </location>
</feature>
<reference evidence="3" key="1">
    <citation type="journal article" date="2016" name="Gigascience">
        <title>De novo construction of an expanded transcriptome assembly for the western tarnished plant bug, Lygus hesperus.</title>
        <authorList>
            <person name="Tassone E.E."/>
            <person name="Geib S.M."/>
            <person name="Hall B."/>
            <person name="Fabrick J.A."/>
            <person name="Brent C.S."/>
            <person name="Hull J.J."/>
        </authorList>
    </citation>
    <scope>NUCLEOTIDE SEQUENCE</scope>
</reference>
<dbReference type="EMBL" id="GDHC01008939">
    <property type="protein sequence ID" value="JAQ09690.1"/>
    <property type="molecule type" value="Transcribed_RNA"/>
</dbReference>
<proteinExistence type="predicted"/>
<dbReference type="AlphaFoldDB" id="A0A146LTE2"/>
<feature type="compositionally biased region" description="Polar residues" evidence="1">
    <location>
        <begin position="213"/>
        <end position="222"/>
    </location>
</feature>
<accession>A0A146LTE2</accession>
<organism evidence="3">
    <name type="scientific">Lygus hesperus</name>
    <name type="common">Western plant bug</name>
    <dbReference type="NCBI Taxonomy" id="30085"/>
    <lineage>
        <taxon>Eukaryota</taxon>
        <taxon>Metazoa</taxon>
        <taxon>Ecdysozoa</taxon>
        <taxon>Arthropoda</taxon>
        <taxon>Hexapoda</taxon>
        <taxon>Insecta</taxon>
        <taxon>Pterygota</taxon>
        <taxon>Neoptera</taxon>
        <taxon>Paraneoptera</taxon>
        <taxon>Hemiptera</taxon>
        <taxon>Heteroptera</taxon>
        <taxon>Panheteroptera</taxon>
        <taxon>Cimicomorpha</taxon>
        <taxon>Miridae</taxon>
        <taxon>Mirini</taxon>
        <taxon>Lygus</taxon>
    </lineage>
</organism>
<feature type="region of interest" description="Disordered" evidence="1">
    <location>
        <begin position="198"/>
        <end position="295"/>
    </location>
</feature>
<feature type="chain" id="PRO_5007527387" evidence="2">
    <location>
        <begin position="20"/>
        <end position="552"/>
    </location>
</feature>
<keyword evidence="2" id="KW-0732">Signal</keyword>
<feature type="compositionally biased region" description="Low complexity" evidence="1">
    <location>
        <begin position="520"/>
        <end position="552"/>
    </location>
</feature>
<feature type="compositionally biased region" description="Polar residues" evidence="1">
    <location>
        <begin position="277"/>
        <end position="295"/>
    </location>
</feature>
<name>A0A146LTE2_LYGHE</name>
<feature type="signal peptide" evidence="2">
    <location>
        <begin position="1"/>
        <end position="19"/>
    </location>
</feature>
<evidence type="ECO:0000256" key="1">
    <source>
        <dbReference type="SAM" id="MobiDB-lite"/>
    </source>
</evidence>
<sequence length="552" mass="61718">MAVFLVVLCVVGCFCTVLGTEGSASVGKELEKGVEDDVKSKYASLGDFGLRLNRPLPERVIPVVHYTGVNHKEGRLSPAEVYWKDNLETAKLRQERPGEPTISRVLHHGIYPSLNVTEPISRNSSRFKSRSKRDWNKSDARRAGSGATVTDFRYEEAGTSSSTFHQESTLQVKNGPRTVLDRHNNLNSSVHTVYQAQYPPDNTRVPNYPNFDSRVQNPSYENSRVHSPPNNANRPGNNPWFRTTTPQGFNKFVRARRETSLGSSNPSNSRSYHYRYDSTSSSNGTHHLQSSSRLQNGTANIYRRWDNQNGTVRTTYQAQYPPYNLTGFHSNFDSTGNLSYVRARHPINGSRDFRFYTHQFVQPRANGTNSTAKYRTLYYPESNSVDSQGYKGDTSNKGNVRLISVGYYSVNESRDGVRSYYNPPGRGRMGLSESPRTNGFEPSRFRRDTGSWSWLDKLMVSIGLAKLENAKKEMAAGSETVKLEVGDGGNEVLQNQYGYSSNGHHHVVPTQEDHIHVVGSSPTHTTTSPPQTTASPPQTTTSPPQTTTSPPY</sequence>
<feature type="compositionally biased region" description="Low complexity" evidence="1">
    <location>
        <begin position="228"/>
        <end position="239"/>
    </location>
</feature>
<feature type="region of interest" description="Disordered" evidence="1">
    <location>
        <begin position="423"/>
        <end position="444"/>
    </location>
</feature>
<feature type="compositionally biased region" description="Basic and acidic residues" evidence="1">
    <location>
        <begin position="132"/>
        <end position="142"/>
    </location>
</feature>
<evidence type="ECO:0000313" key="3">
    <source>
        <dbReference type="EMBL" id="JAQ09690.1"/>
    </source>
</evidence>
<feature type="region of interest" description="Disordered" evidence="1">
    <location>
        <begin position="517"/>
        <end position="552"/>
    </location>
</feature>